<feature type="domain" description="Fibronectin type-III" evidence="3">
    <location>
        <begin position="859"/>
        <end position="943"/>
    </location>
</feature>
<dbReference type="InterPro" id="IPR025887">
    <property type="entry name" value="Glyco_hydro_31_N_dom"/>
</dbReference>
<dbReference type="SUPFAM" id="SSF49265">
    <property type="entry name" value="Fibronectin type III"/>
    <property type="match status" value="1"/>
</dbReference>
<dbReference type="InterPro" id="IPR000421">
    <property type="entry name" value="FA58C"/>
</dbReference>
<dbReference type="Pfam" id="PF17137">
    <property type="entry name" value="DUF5110"/>
    <property type="match status" value="1"/>
</dbReference>
<dbReference type="GO" id="GO:0000272">
    <property type="term" value="P:polysaccharide catabolic process"/>
    <property type="evidence" value="ECO:0007669"/>
    <property type="project" value="InterPro"/>
</dbReference>
<dbReference type="CDD" id="cd14254">
    <property type="entry name" value="Dockerin_II"/>
    <property type="match status" value="1"/>
</dbReference>
<dbReference type="Gene3D" id="2.60.120.260">
    <property type="entry name" value="Galactose-binding domain-like"/>
    <property type="match status" value="1"/>
</dbReference>
<dbReference type="InterPro" id="IPR000322">
    <property type="entry name" value="Glyco_hydro_31_TIM"/>
</dbReference>
<dbReference type="EMBL" id="FNUT01000011">
    <property type="protein sequence ID" value="SEG61966.1"/>
    <property type="molecule type" value="Genomic_DNA"/>
</dbReference>
<dbReference type="PROSITE" id="PS00018">
    <property type="entry name" value="EF_HAND_1"/>
    <property type="match status" value="1"/>
</dbReference>
<evidence type="ECO:0000256" key="2">
    <source>
        <dbReference type="SAM" id="SignalP"/>
    </source>
</evidence>
<dbReference type="Pfam" id="PF00041">
    <property type="entry name" value="fn3"/>
    <property type="match status" value="1"/>
</dbReference>
<dbReference type="RefSeq" id="WP_103907290.1">
    <property type="nucleotide sequence ID" value="NZ_CP049246.1"/>
</dbReference>
<dbReference type="InterPro" id="IPR008965">
    <property type="entry name" value="CBM2/CBM3_carb-bd_dom_sf"/>
</dbReference>
<dbReference type="OrthoDB" id="176168at2"/>
<proteinExistence type="inferred from homology"/>
<dbReference type="InterPro" id="IPR036116">
    <property type="entry name" value="FN3_sf"/>
</dbReference>
<dbReference type="PANTHER" id="PTHR43863">
    <property type="entry name" value="HYDROLASE, PUTATIVE (AFU_ORTHOLOGUE AFUA_1G03140)-RELATED"/>
    <property type="match status" value="1"/>
</dbReference>
<evidence type="ECO:0000256" key="1">
    <source>
        <dbReference type="ARBA" id="ARBA00007806"/>
    </source>
</evidence>
<dbReference type="InterPro" id="IPR051816">
    <property type="entry name" value="Glycosyl_Hydrolase_31"/>
</dbReference>
<dbReference type="GO" id="GO:0004553">
    <property type="term" value="F:hydrolase activity, hydrolyzing O-glycosyl compounds"/>
    <property type="evidence" value="ECO:0007669"/>
    <property type="project" value="InterPro"/>
</dbReference>
<dbReference type="InterPro" id="IPR002105">
    <property type="entry name" value="Dockerin_1_rpt"/>
</dbReference>
<dbReference type="Gene3D" id="1.10.1330.10">
    <property type="entry name" value="Dockerin domain"/>
    <property type="match status" value="1"/>
</dbReference>
<dbReference type="SUPFAM" id="SSF74650">
    <property type="entry name" value="Galactose mutarotase-like"/>
    <property type="match status" value="1"/>
</dbReference>
<sequence>MYKNKHKLFWALALPLMLGAPTAVAHGAEPAMSQQRDTSAVVAVAQINPTTVEILFQNQQRLVLDFYGKNIFRLFQDPKGGILRDPEAKPEAQILVDQPRREAGKINISATADSYVISTAEVAFSIAKNSGLFQVTNVKNKQLVLENTDAISFGKKRVEIQFKANPDEYFYGGGVQNGRFSHKDKAIAIENTNNWTDGGVASPTPFYWSTKGYGIMWYTFKKGKYDFGKSNSGQVSLGHDTDYLDLFLMVSDSPVGVLNDFYQLTGNPVLLPKFGFYQGHLNAYNRDYWKEDPQGILFEDGKRYKESQKDQSGVKESLNGEKNNYQFSARAVIDRYEQHDMPLGWILPNDGYGAGYGQEKTLDGNIANLKSLGDYARSKGVEIGLWTQSDLHPKDSIDALLQRDIVKEVRDAGVRVLKTDVAWVGAGYSFGLNGVADVGHIMPYYGQDARPFIISLDGWAGTQRYAGIWSGDQTGGQWEYIRFHIPTYIGSGLSGQPNITSDMDGIFGGKNTRVNTRDFQWKTFTPMELNMDGWGSNEKYPHALGEPYTSINRHYLKWKSELMPYAYSIAKEAINGKPMIRAMMLDYPNPYTLGTATQYQFLYGRSLLVAPIYQETKVDAEGNDIRNGIYLPEGQWVDYFTGELYQGNTIINTYDAPIWKTPVFVKMGAILPLDNPHNNIQQINPNQRIYEIYPSGKSNFYAYDDDGITQAYLQQQGVSTCIESDVNDKGRVEIVVHPAEGDFEGFIKEKGTEFRVNMTQAPKKVLAKIGKKNIRLREAKSKAEFDSQDNVYYYEPRPNLNQFATKGSPFASVEIIKNPMLYVKVEKTDVSQDAVGLTIEGFAYNPPNTYKKSSGQLAAPSQVAVAPDHIKAYTLRPSWTAVPNADYYEIEFQDMTYSLIRDTSLLFEGLKPETQYAFKIRSVNKDGHSDWQAFQQQTKSDPLEFAIRGAKGQTSVPNQGSEGVNNLFDFDEGNMWHTKWGQKAVPFDLIIDLNSFNDLDKFQYLPRSGRGNGILLEGKVYTSNDKENWSEAGSFTWENTDAMKEFVFAAHPNARYVKLAVTKGVGDFGSGRELYVFKVPGTESYRPGDINNDKLIDSNDLTSYSNYTGLRQGDADFEGYVSNGDINKNGLIDAYDISVVATQLEGGVDADDKDQVSGKMNLTTAKATYSKDEIMEVLLKGEQLQGVNAFSFALPYNPQDLEYLGMEKVAAFPMENLSNDRLHSNGQKALYPTFINIGDQDVLSIQNEVIVKIRFKVKRNYKVNLTVKDGILVGKNLKTEKF</sequence>
<dbReference type="Gene3D" id="3.20.20.80">
    <property type="entry name" value="Glycosidases"/>
    <property type="match status" value="1"/>
</dbReference>
<dbReference type="Gene3D" id="2.60.40.1180">
    <property type="entry name" value="Golgi alpha-mannosidase II"/>
    <property type="match status" value="2"/>
</dbReference>
<dbReference type="Pfam" id="PF21365">
    <property type="entry name" value="Glyco_hydro_31_3rd"/>
    <property type="match status" value="1"/>
</dbReference>
<name>A0A1H6BP27_9SPHI</name>
<dbReference type="Pfam" id="PF00404">
    <property type="entry name" value="Dockerin_1"/>
    <property type="match status" value="1"/>
</dbReference>
<keyword evidence="2" id="KW-0732">Signal</keyword>
<dbReference type="InterPro" id="IPR036439">
    <property type="entry name" value="Dockerin_dom_sf"/>
</dbReference>
<organism evidence="5 6">
    <name type="scientific">Sphingobacterium lactis</name>
    <dbReference type="NCBI Taxonomy" id="797291"/>
    <lineage>
        <taxon>Bacteria</taxon>
        <taxon>Pseudomonadati</taxon>
        <taxon>Bacteroidota</taxon>
        <taxon>Sphingobacteriia</taxon>
        <taxon>Sphingobacteriales</taxon>
        <taxon>Sphingobacteriaceae</taxon>
        <taxon>Sphingobacterium</taxon>
    </lineage>
</organism>
<dbReference type="CDD" id="cd00063">
    <property type="entry name" value="FN3"/>
    <property type="match status" value="1"/>
</dbReference>
<dbReference type="SUPFAM" id="SSF63446">
    <property type="entry name" value="Type I dockerin domain"/>
    <property type="match status" value="1"/>
</dbReference>
<dbReference type="SUPFAM" id="SSF51011">
    <property type="entry name" value="Glycosyl hydrolase domain"/>
    <property type="match status" value="1"/>
</dbReference>
<dbReference type="PROSITE" id="PS50853">
    <property type="entry name" value="FN3"/>
    <property type="match status" value="1"/>
</dbReference>
<dbReference type="GO" id="GO:0030246">
    <property type="term" value="F:carbohydrate binding"/>
    <property type="evidence" value="ECO:0007669"/>
    <property type="project" value="InterPro"/>
</dbReference>
<dbReference type="SUPFAM" id="SSF49785">
    <property type="entry name" value="Galactose-binding domain-like"/>
    <property type="match status" value="1"/>
</dbReference>
<dbReference type="Gene3D" id="2.60.40.10">
    <property type="entry name" value="Immunoglobulins"/>
    <property type="match status" value="1"/>
</dbReference>
<dbReference type="InterPro" id="IPR003961">
    <property type="entry name" value="FN3_dom"/>
</dbReference>
<evidence type="ECO:0000259" key="4">
    <source>
        <dbReference type="PROSITE" id="PS51766"/>
    </source>
</evidence>
<dbReference type="InterPro" id="IPR018247">
    <property type="entry name" value="EF_Hand_1_Ca_BS"/>
</dbReference>
<dbReference type="InterPro" id="IPR017853">
    <property type="entry name" value="GH"/>
</dbReference>
<dbReference type="InterPro" id="IPR033403">
    <property type="entry name" value="DUF5110"/>
</dbReference>
<evidence type="ECO:0000313" key="5">
    <source>
        <dbReference type="EMBL" id="SEG61966.1"/>
    </source>
</evidence>
<accession>A0A1H6BP27</accession>
<dbReference type="InterPro" id="IPR013783">
    <property type="entry name" value="Ig-like_fold"/>
</dbReference>
<dbReference type="Proteomes" id="UP000236731">
    <property type="component" value="Unassembled WGS sequence"/>
</dbReference>
<dbReference type="PANTHER" id="PTHR43863:SF2">
    <property type="entry name" value="MALTASE-GLUCOAMYLASE"/>
    <property type="match status" value="1"/>
</dbReference>
<dbReference type="CDD" id="cd06596">
    <property type="entry name" value="GH31_CPE1046"/>
    <property type="match status" value="1"/>
</dbReference>
<keyword evidence="5" id="KW-0378">Hydrolase</keyword>
<dbReference type="InterPro" id="IPR008979">
    <property type="entry name" value="Galactose-bd-like_sf"/>
</dbReference>
<feature type="domain" description="Dockerin" evidence="4">
    <location>
        <begin position="1083"/>
        <end position="1153"/>
    </location>
</feature>
<evidence type="ECO:0000259" key="3">
    <source>
        <dbReference type="PROSITE" id="PS50853"/>
    </source>
</evidence>
<gene>
    <name evidence="5" type="ORF">SAMN05421877_1117</name>
</gene>
<dbReference type="Pfam" id="PF01055">
    <property type="entry name" value="Glyco_hydro_31_2nd"/>
    <property type="match status" value="1"/>
</dbReference>
<protein>
    <submittedName>
        <fullName evidence="5">Alpha-glucosidase, glycosyl hydrolase family GH31</fullName>
    </submittedName>
</protein>
<keyword evidence="6" id="KW-1185">Reference proteome</keyword>
<feature type="signal peptide" evidence="2">
    <location>
        <begin position="1"/>
        <end position="25"/>
    </location>
</feature>
<dbReference type="InterPro" id="IPR013780">
    <property type="entry name" value="Glyco_hydro_b"/>
</dbReference>
<dbReference type="InterPro" id="IPR016134">
    <property type="entry name" value="Dockerin_dom"/>
</dbReference>
<dbReference type="Gene3D" id="2.60.40.1760">
    <property type="entry name" value="glycosyl hydrolase (family 31)"/>
    <property type="match status" value="1"/>
</dbReference>
<dbReference type="CDD" id="cd14752">
    <property type="entry name" value="GH31_N"/>
    <property type="match status" value="1"/>
</dbReference>
<comment type="similarity">
    <text evidence="1">Belongs to the glycosyl hydrolase 31 family.</text>
</comment>
<dbReference type="PROSITE" id="PS51766">
    <property type="entry name" value="DOCKERIN"/>
    <property type="match status" value="1"/>
</dbReference>
<dbReference type="Gene3D" id="2.60.40.680">
    <property type="match status" value="1"/>
</dbReference>
<feature type="chain" id="PRO_5009293928" evidence="2">
    <location>
        <begin position="26"/>
        <end position="1282"/>
    </location>
</feature>
<evidence type="ECO:0000313" key="6">
    <source>
        <dbReference type="Proteomes" id="UP000236731"/>
    </source>
</evidence>
<dbReference type="Pfam" id="PF00754">
    <property type="entry name" value="F5_F8_type_C"/>
    <property type="match status" value="1"/>
</dbReference>
<dbReference type="SUPFAM" id="SSF49384">
    <property type="entry name" value="Carbohydrate-binding domain"/>
    <property type="match status" value="1"/>
</dbReference>
<dbReference type="InterPro" id="IPR048395">
    <property type="entry name" value="Glyco_hydro_31_C"/>
</dbReference>
<dbReference type="Pfam" id="PF13802">
    <property type="entry name" value="Gal_mutarotas_2"/>
    <property type="match status" value="1"/>
</dbReference>
<dbReference type="SUPFAM" id="SSF51445">
    <property type="entry name" value="(Trans)glycosidases"/>
    <property type="match status" value="1"/>
</dbReference>
<reference evidence="6" key="1">
    <citation type="submission" date="2016-10" db="EMBL/GenBank/DDBJ databases">
        <authorList>
            <person name="Varghese N."/>
            <person name="Submissions S."/>
        </authorList>
    </citation>
    <scope>NUCLEOTIDE SEQUENCE [LARGE SCALE GENOMIC DNA]</scope>
    <source>
        <strain evidence="6">DSM 22361</strain>
    </source>
</reference>
<dbReference type="InterPro" id="IPR011013">
    <property type="entry name" value="Gal_mutarotase_sf_dom"/>
</dbReference>